<dbReference type="PANTHER" id="PTHR46373">
    <property type="entry name" value="PROTEIN RKD4"/>
    <property type="match status" value="1"/>
</dbReference>
<accession>A0A6A6MI06</accession>
<evidence type="ECO:0000313" key="2">
    <source>
        <dbReference type="Proteomes" id="UP000467840"/>
    </source>
</evidence>
<dbReference type="PANTHER" id="PTHR46373:SF2">
    <property type="entry name" value="RWP-RK DOMAIN-CONTAINING PROTEIN"/>
    <property type="match status" value="1"/>
</dbReference>
<protein>
    <recommendedName>
        <fullName evidence="3">RWP-RK domain-containing protein</fullName>
    </recommendedName>
</protein>
<dbReference type="InterPro" id="IPR044607">
    <property type="entry name" value="RKD-like"/>
</dbReference>
<proteinExistence type="predicted"/>
<evidence type="ECO:0000313" key="1">
    <source>
        <dbReference type="EMBL" id="KAF2311746.1"/>
    </source>
</evidence>
<keyword evidence="2" id="KW-1185">Reference proteome</keyword>
<organism evidence="1 2">
    <name type="scientific">Hevea brasiliensis</name>
    <name type="common">Para rubber tree</name>
    <name type="synonym">Siphonia brasiliensis</name>
    <dbReference type="NCBI Taxonomy" id="3981"/>
    <lineage>
        <taxon>Eukaryota</taxon>
        <taxon>Viridiplantae</taxon>
        <taxon>Streptophyta</taxon>
        <taxon>Embryophyta</taxon>
        <taxon>Tracheophyta</taxon>
        <taxon>Spermatophyta</taxon>
        <taxon>Magnoliopsida</taxon>
        <taxon>eudicotyledons</taxon>
        <taxon>Gunneridae</taxon>
        <taxon>Pentapetalae</taxon>
        <taxon>rosids</taxon>
        <taxon>fabids</taxon>
        <taxon>Malpighiales</taxon>
        <taxon>Euphorbiaceae</taxon>
        <taxon>Crotonoideae</taxon>
        <taxon>Micrandreae</taxon>
        <taxon>Hevea</taxon>
    </lineage>
</organism>
<reference evidence="1 2" key="1">
    <citation type="journal article" date="2020" name="Mol. Plant">
        <title>The Chromosome-Based Rubber Tree Genome Provides New Insights into Spurge Genome Evolution and Rubber Biosynthesis.</title>
        <authorList>
            <person name="Liu J."/>
            <person name="Shi C."/>
            <person name="Shi C.C."/>
            <person name="Li W."/>
            <person name="Zhang Q.J."/>
            <person name="Zhang Y."/>
            <person name="Li K."/>
            <person name="Lu H.F."/>
            <person name="Shi C."/>
            <person name="Zhu S.T."/>
            <person name="Xiao Z.Y."/>
            <person name="Nan H."/>
            <person name="Yue Y."/>
            <person name="Zhu X.G."/>
            <person name="Wu Y."/>
            <person name="Hong X.N."/>
            <person name="Fan G.Y."/>
            <person name="Tong Y."/>
            <person name="Zhang D."/>
            <person name="Mao C.L."/>
            <person name="Liu Y.L."/>
            <person name="Hao S.J."/>
            <person name="Liu W.Q."/>
            <person name="Lv M.Q."/>
            <person name="Zhang H.B."/>
            <person name="Liu Y."/>
            <person name="Hu-Tang G.R."/>
            <person name="Wang J.P."/>
            <person name="Wang J.H."/>
            <person name="Sun Y.H."/>
            <person name="Ni S.B."/>
            <person name="Chen W.B."/>
            <person name="Zhang X.C."/>
            <person name="Jiao Y.N."/>
            <person name="Eichler E.E."/>
            <person name="Li G.H."/>
            <person name="Liu X."/>
            <person name="Gao L.Z."/>
        </authorList>
    </citation>
    <scope>NUCLEOTIDE SEQUENCE [LARGE SCALE GENOMIC DNA]</scope>
    <source>
        <strain evidence="2">cv. GT1</strain>
        <tissue evidence="1">Leaf</tissue>
    </source>
</reference>
<gene>
    <name evidence="1" type="ORF">GH714_026485</name>
</gene>
<dbReference type="Proteomes" id="UP000467840">
    <property type="component" value="Chromosome 14"/>
</dbReference>
<dbReference type="AlphaFoldDB" id="A0A6A6MI06"/>
<sequence>MTLIASSWMNTLKSNFLHHLSTTPGTWQLSELPSLESILEFDSISLPYDTNFGFDGFQDLNINDYFLGKNSWDEDVVVDAKPTIDNIVKCDDDFGATSSKEKEKRVVSGRKRSAPLELEEIRKHFDVPITKAAKKMKEMGLTNEIVMLEEHQRLLEKKPDMELNDSTKRLRQSIFKANYKKRE</sequence>
<dbReference type="EMBL" id="JAAGAX010000006">
    <property type="protein sequence ID" value="KAF2311746.1"/>
    <property type="molecule type" value="Genomic_DNA"/>
</dbReference>
<evidence type="ECO:0008006" key="3">
    <source>
        <dbReference type="Google" id="ProtNLM"/>
    </source>
</evidence>
<comment type="caution">
    <text evidence="1">The sequence shown here is derived from an EMBL/GenBank/DDBJ whole genome shotgun (WGS) entry which is preliminary data.</text>
</comment>
<name>A0A6A6MI06_HEVBR</name>
<dbReference type="GO" id="GO:0003700">
    <property type="term" value="F:DNA-binding transcription factor activity"/>
    <property type="evidence" value="ECO:0007669"/>
    <property type="project" value="InterPro"/>
</dbReference>